<keyword evidence="1" id="KW-0732">Signal</keyword>
<evidence type="ECO:0000313" key="3">
    <source>
        <dbReference type="Proteomes" id="UP000192582"/>
    </source>
</evidence>
<dbReference type="EMBL" id="FWWU01000001">
    <property type="protein sequence ID" value="SMB77933.1"/>
    <property type="molecule type" value="Genomic_DNA"/>
</dbReference>
<reference evidence="2 3" key="1">
    <citation type="submission" date="2017-04" db="EMBL/GenBank/DDBJ databases">
        <authorList>
            <person name="Afonso C.L."/>
            <person name="Miller P.J."/>
            <person name="Scott M.A."/>
            <person name="Spackman E."/>
            <person name="Goraichik I."/>
            <person name="Dimitrov K.M."/>
            <person name="Suarez D.L."/>
            <person name="Swayne D.E."/>
        </authorList>
    </citation>
    <scope>NUCLEOTIDE SEQUENCE [LARGE SCALE GENOMIC DNA]</scope>
    <source>
        <strain evidence="2 3">KR-140</strain>
    </source>
</reference>
<name>A0A1W1UA62_9DEIO</name>
<protein>
    <submittedName>
        <fullName evidence="2">Uncharacterized protein</fullName>
    </submittedName>
</protein>
<feature type="signal peptide" evidence="1">
    <location>
        <begin position="1"/>
        <end position="26"/>
    </location>
</feature>
<dbReference type="STRING" id="695939.SAMN00790413_04012"/>
<feature type="chain" id="PRO_5012461438" evidence="1">
    <location>
        <begin position="27"/>
        <end position="171"/>
    </location>
</feature>
<dbReference type="Proteomes" id="UP000192582">
    <property type="component" value="Unassembled WGS sequence"/>
</dbReference>
<evidence type="ECO:0000256" key="1">
    <source>
        <dbReference type="SAM" id="SignalP"/>
    </source>
</evidence>
<sequence>MVAVVLTARRLTFSLPLLVGMAGAQASGEYQSMIDAILESNQGRVLVFAPTIFDKTLANALRQTRQDYIRKTNLRVLTVPYYNYLPDSTILSLALSGVPVHEAQIPSKEGVVIVDGQGWIGRDLGKFEMNSIRRMNSQEINKLLDWLKKSVKSAHFITQYEAFTRLKQVLK</sequence>
<organism evidence="2 3">
    <name type="scientific">Deinococcus hopiensis KR-140</name>
    <dbReference type="NCBI Taxonomy" id="695939"/>
    <lineage>
        <taxon>Bacteria</taxon>
        <taxon>Thermotogati</taxon>
        <taxon>Deinococcota</taxon>
        <taxon>Deinococci</taxon>
        <taxon>Deinococcales</taxon>
        <taxon>Deinococcaceae</taxon>
        <taxon>Deinococcus</taxon>
    </lineage>
</organism>
<gene>
    <name evidence="2" type="ORF">SAMN00790413_04012</name>
</gene>
<keyword evidence="3" id="KW-1185">Reference proteome</keyword>
<evidence type="ECO:0000313" key="2">
    <source>
        <dbReference type="EMBL" id="SMB77933.1"/>
    </source>
</evidence>
<proteinExistence type="predicted"/>
<accession>A0A1W1UA62</accession>
<dbReference type="AlphaFoldDB" id="A0A1W1UA62"/>